<evidence type="ECO:0000313" key="3">
    <source>
        <dbReference type="EMBL" id="KAK2951612.1"/>
    </source>
</evidence>
<protein>
    <submittedName>
        <fullName evidence="3">YbaK/aminoacyl-tRNA synthetase-associated domain</fullName>
    </submittedName>
</protein>
<dbReference type="SUPFAM" id="SSF55826">
    <property type="entry name" value="YbaK/ProRS associated domain"/>
    <property type="match status" value="1"/>
</dbReference>
<dbReference type="PANTHER" id="PTHR30411">
    <property type="entry name" value="CYTOPLASMIC PROTEIN"/>
    <property type="match status" value="1"/>
</dbReference>
<reference evidence="3 4" key="1">
    <citation type="journal article" date="2022" name="bioRxiv">
        <title>Genomics of Preaxostyla Flagellates Illuminates Evolutionary Transitions and the Path Towards Mitochondrial Loss.</title>
        <authorList>
            <person name="Novak L.V.F."/>
            <person name="Treitli S.C."/>
            <person name="Pyrih J."/>
            <person name="Halakuc P."/>
            <person name="Pipaliya S.V."/>
            <person name="Vacek V."/>
            <person name="Brzon O."/>
            <person name="Soukal P."/>
            <person name="Eme L."/>
            <person name="Dacks J.B."/>
            <person name="Karnkowska A."/>
            <person name="Elias M."/>
            <person name="Hampl V."/>
        </authorList>
    </citation>
    <scope>NUCLEOTIDE SEQUENCE [LARGE SCALE GENOMIC DNA]</scope>
    <source>
        <strain evidence="3">NAU3</strain>
        <tissue evidence="3">Gut</tissue>
    </source>
</reference>
<dbReference type="Gene3D" id="3.90.960.10">
    <property type="entry name" value="YbaK/aminoacyl-tRNA synthetase-associated domain"/>
    <property type="match status" value="1"/>
</dbReference>
<dbReference type="Pfam" id="PF04073">
    <property type="entry name" value="tRNA_edit"/>
    <property type="match status" value="1"/>
</dbReference>
<dbReference type="EMBL" id="JARBJD010000116">
    <property type="protein sequence ID" value="KAK2951612.1"/>
    <property type="molecule type" value="Genomic_DNA"/>
</dbReference>
<evidence type="ECO:0000313" key="4">
    <source>
        <dbReference type="Proteomes" id="UP001281761"/>
    </source>
</evidence>
<dbReference type="PANTHER" id="PTHR30411:SF4">
    <property type="entry name" value="YBAK_AMINOACYL-TRNA SYNTHETASE-ASSOCIATED DOMAIN-CONTAINING PROTEIN"/>
    <property type="match status" value="1"/>
</dbReference>
<comment type="caution">
    <text evidence="3">The sequence shown here is derived from an EMBL/GenBank/DDBJ whole genome shotgun (WGS) entry which is preliminary data.</text>
</comment>
<accession>A0ABQ9XLV7</accession>
<feature type="compositionally biased region" description="Acidic residues" evidence="1">
    <location>
        <begin position="219"/>
        <end position="234"/>
    </location>
</feature>
<feature type="region of interest" description="Disordered" evidence="1">
    <location>
        <begin position="211"/>
        <end position="246"/>
    </location>
</feature>
<name>A0ABQ9XLV7_9EUKA</name>
<gene>
    <name evidence="3" type="ORF">BLNAU_13496</name>
</gene>
<proteinExistence type="predicted"/>
<feature type="domain" description="YbaK/aminoacyl-tRNA synthetase-associated" evidence="2">
    <location>
        <begin position="76"/>
        <end position="198"/>
    </location>
</feature>
<sequence length="246" mass="27562">MTRLSEKEQEEQLSQLEKRLEAFSHIRQISQPEIQCRHGTAALQMRTTIYKAVTTDYYQQTLEQRRAQLSAPSVYHLCKSMLMKNTKCKNKDCSDPNDSLYYLCTVQYMAKLDCQKIYRVVRTLANGLKKHFHFRLAPDSEQAVLTGYPHGGVTPFGMKTKIPLILDERVTKLKPAIFFVGGGDVATKVSISVQEFIDICHPIVADIANPRQDGYNGLGDDDEGDGDNDSDVEDQSVTPSPAPTSG</sequence>
<dbReference type="InterPro" id="IPR007214">
    <property type="entry name" value="YbaK/aa-tRNA-synth-assoc-dom"/>
</dbReference>
<dbReference type="CDD" id="cd04332">
    <property type="entry name" value="YbaK_like"/>
    <property type="match status" value="1"/>
</dbReference>
<keyword evidence="4" id="KW-1185">Reference proteome</keyword>
<evidence type="ECO:0000256" key="1">
    <source>
        <dbReference type="SAM" id="MobiDB-lite"/>
    </source>
</evidence>
<organism evidence="3 4">
    <name type="scientific">Blattamonas nauphoetae</name>
    <dbReference type="NCBI Taxonomy" id="2049346"/>
    <lineage>
        <taxon>Eukaryota</taxon>
        <taxon>Metamonada</taxon>
        <taxon>Preaxostyla</taxon>
        <taxon>Oxymonadida</taxon>
        <taxon>Blattamonas</taxon>
    </lineage>
</organism>
<dbReference type="InterPro" id="IPR036754">
    <property type="entry name" value="YbaK/aa-tRNA-synt-asso_dom_sf"/>
</dbReference>
<dbReference type="Proteomes" id="UP001281761">
    <property type="component" value="Unassembled WGS sequence"/>
</dbReference>
<feature type="compositionally biased region" description="Polar residues" evidence="1">
    <location>
        <begin position="235"/>
        <end position="246"/>
    </location>
</feature>
<evidence type="ECO:0000259" key="2">
    <source>
        <dbReference type="Pfam" id="PF04073"/>
    </source>
</evidence>